<accession>A0ABQ7Q781</accession>
<evidence type="ECO:0000313" key="1">
    <source>
        <dbReference type="EMBL" id="KAG7301094.1"/>
    </source>
</evidence>
<evidence type="ECO:0000313" key="2">
    <source>
        <dbReference type="Proteomes" id="UP000823941"/>
    </source>
</evidence>
<organism evidence="1 2">
    <name type="scientific">Plutella xylostella</name>
    <name type="common">Diamondback moth</name>
    <name type="synonym">Plutella maculipennis</name>
    <dbReference type="NCBI Taxonomy" id="51655"/>
    <lineage>
        <taxon>Eukaryota</taxon>
        <taxon>Metazoa</taxon>
        <taxon>Ecdysozoa</taxon>
        <taxon>Arthropoda</taxon>
        <taxon>Hexapoda</taxon>
        <taxon>Insecta</taxon>
        <taxon>Pterygota</taxon>
        <taxon>Neoptera</taxon>
        <taxon>Endopterygota</taxon>
        <taxon>Lepidoptera</taxon>
        <taxon>Glossata</taxon>
        <taxon>Ditrysia</taxon>
        <taxon>Yponomeutoidea</taxon>
        <taxon>Plutellidae</taxon>
        <taxon>Plutella</taxon>
    </lineage>
</organism>
<keyword evidence="2" id="KW-1185">Reference proteome</keyword>
<comment type="caution">
    <text evidence="1">The sequence shown here is derived from an EMBL/GenBank/DDBJ whole genome shotgun (WGS) entry which is preliminary data.</text>
</comment>
<protein>
    <submittedName>
        <fullName evidence="1">Uncharacterized protein</fullName>
    </submittedName>
</protein>
<reference evidence="1 2" key="1">
    <citation type="submission" date="2021-06" db="EMBL/GenBank/DDBJ databases">
        <title>A haploid diamondback moth (Plutella xylostella L.) genome assembly resolves 31 chromosomes and identifies a diamide resistance mutation.</title>
        <authorList>
            <person name="Ward C.M."/>
            <person name="Perry K.D."/>
            <person name="Baker G."/>
            <person name="Powis K."/>
            <person name="Heckel D.G."/>
            <person name="Baxter S.W."/>
        </authorList>
    </citation>
    <scope>NUCLEOTIDE SEQUENCE [LARGE SCALE GENOMIC DNA]</scope>
    <source>
        <strain evidence="1 2">LV</strain>
        <tissue evidence="1">Single pupa</tissue>
    </source>
</reference>
<dbReference type="Proteomes" id="UP000823941">
    <property type="component" value="Chromosome 20"/>
</dbReference>
<dbReference type="EMBL" id="JAHIBW010000020">
    <property type="protein sequence ID" value="KAG7301094.1"/>
    <property type="molecule type" value="Genomic_DNA"/>
</dbReference>
<proteinExistence type="predicted"/>
<name>A0ABQ7Q781_PLUXY</name>
<sequence>MPAWKMPVFMGIVQCKSTPSRAVRDSRAVPLVQPCSVLFAIVLLRGSIATLPWLIRLDDGWRKLNVIR</sequence>
<gene>
    <name evidence="1" type="ORF">JYU34_015494</name>
</gene>